<comment type="caution">
    <text evidence="2">The sequence shown here is derived from an EMBL/GenBank/DDBJ whole genome shotgun (WGS) entry which is preliminary data.</text>
</comment>
<accession>A0AAE3UCV7</accession>
<proteinExistence type="predicted"/>
<organism evidence="2 3">
    <name type="scientific">Xanthocytophaga flava</name>
    <dbReference type="NCBI Taxonomy" id="3048013"/>
    <lineage>
        <taxon>Bacteria</taxon>
        <taxon>Pseudomonadati</taxon>
        <taxon>Bacteroidota</taxon>
        <taxon>Cytophagia</taxon>
        <taxon>Cytophagales</taxon>
        <taxon>Rhodocytophagaceae</taxon>
        <taxon>Xanthocytophaga</taxon>
    </lineage>
</organism>
<evidence type="ECO:0000259" key="1">
    <source>
        <dbReference type="Pfam" id="PF12680"/>
    </source>
</evidence>
<name>A0AAE3UCV7_9BACT</name>
<dbReference type="Gene3D" id="3.10.450.50">
    <property type="match status" value="1"/>
</dbReference>
<evidence type="ECO:0000313" key="3">
    <source>
        <dbReference type="Proteomes" id="UP001241110"/>
    </source>
</evidence>
<dbReference type="AlphaFoldDB" id="A0AAE3UCV7"/>
<dbReference type="SUPFAM" id="SSF54427">
    <property type="entry name" value="NTF2-like"/>
    <property type="match status" value="1"/>
</dbReference>
<dbReference type="InterPro" id="IPR032710">
    <property type="entry name" value="NTF2-like_dom_sf"/>
</dbReference>
<feature type="domain" description="SnoaL-like" evidence="1">
    <location>
        <begin position="12"/>
        <end position="93"/>
    </location>
</feature>
<dbReference type="InterPro" id="IPR037401">
    <property type="entry name" value="SnoaL-like"/>
</dbReference>
<evidence type="ECO:0000313" key="2">
    <source>
        <dbReference type="EMBL" id="MDJ1485239.1"/>
    </source>
</evidence>
<protein>
    <submittedName>
        <fullName evidence="2">Nuclear transport factor 2 family protein</fullName>
    </submittedName>
</protein>
<dbReference type="Pfam" id="PF12680">
    <property type="entry name" value="SnoaL_2"/>
    <property type="match status" value="1"/>
</dbReference>
<dbReference type="EMBL" id="JASJOS010000019">
    <property type="protein sequence ID" value="MDJ1485239.1"/>
    <property type="molecule type" value="Genomic_DNA"/>
</dbReference>
<reference evidence="2" key="1">
    <citation type="submission" date="2023-05" db="EMBL/GenBank/DDBJ databases">
        <authorList>
            <person name="Zhang X."/>
        </authorList>
    </citation>
    <scope>NUCLEOTIDE SEQUENCE</scope>
    <source>
        <strain evidence="2">YF14B1</strain>
    </source>
</reference>
<dbReference type="RefSeq" id="WP_313987521.1">
    <property type="nucleotide sequence ID" value="NZ_JASJOR010000051.1"/>
</dbReference>
<dbReference type="Proteomes" id="UP001241110">
    <property type="component" value="Unassembled WGS sequence"/>
</dbReference>
<sequence>MLTKEIATEFAQDWVDSWNKHDLDRVLDHYTDDFEMTTPLIVSLMNEPSGTLSGKDRVRNYWEKGLEKYPDLHFQIIDVLSSVSSVTIYYTSVLNKKAVEFFLFNEQGKVYKAIAHYD</sequence>
<gene>
    <name evidence="2" type="ORF">QNI16_32370</name>
</gene>